<dbReference type="Gene3D" id="1.10.357.10">
    <property type="entry name" value="Tetracycline Repressor, domain 2"/>
    <property type="match status" value="1"/>
</dbReference>
<keyword evidence="8" id="KW-1185">Reference proteome</keyword>
<evidence type="ECO:0000256" key="5">
    <source>
        <dbReference type="SAM" id="MobiDB-lite"/>
    </source>
</evidence>
<sequence length="232" mass="24726">MPDEVGRRERKKQLTRQALVDAAVRLFTEQGYDQTSVADIAEAADVSKRTFFLHFPTKEDVLLADSHTRVDLAVRAIEERRPDTPISDALAEAMQNMIANTATGDLPKGLAALRARLVVTTPAVQSRVLHTMFTGQTRIAAALRKAYPDALDEVTAAGVVGALMGAISAAAVASLQCGEPPERTHAAMQHAAEIALRCVESLDIPESTGHSASPASHRADAVRDRRGPTSGG</sequence>
<dbReference type="PRINTS" id="PR00455">
    <property type="entry name" value="HTHTETR"/>
</dbReference>
<protein>
    <submittedName>
        <fullName evidence="7">TetR family transcriptional regulator</fullName>
    </submittedName>
</protein>
<dbReference type="GO" id="GO:0003700">
    <property type="term" value="F:DNA-binding transcription factor activity"/>
    <property type="evidence" value="ECO:0007669"/>
    <property type="project" value="TreeGrafter"/>
</dbReference>
<dbReference type="InterPro" id="IPR001647">
    <property type="entry name" value="HTH_TetR"/>
</dbReference>
<keyword evidence="3" id="KW-0804">Transcription</keyword>
<evidence type="ECO:0000313" key="7">
    <source>
        <dbReference type="EMBL" id="GEM40979.1"/>
    </source>
</evidence>
<evidence type="ECO:0000256" key="4">
    <source>
        <dbReference type="PROSITE-ProRule" id="PRU00335"/>
    </source>
</evidence>
<feature type="compositionally biased region" description="Basic and acidic residues" evidence="5">
    <location>
        <begin position="217"/>
        <end position="232"/>
    </location>
</feature>
<feature type="domain" description="HTH tetR-type" evidence="6">
    <location>
        <begin position="13"/>
        <end position="73"/>
    </location>
</feature>
<gene>
    <name evidence="7" type="ORF">NN4_54980</name>
</gene>
<dbReference type="OrthoDB" id="4143918at2"/>
<dbReference type="SUPFAM" id="SSF46689">
    <property type="entry name" value="Homeodomain-like"/>
    <property type="match status" value="1"/>
</dbReference>
<dbReference type="PROSITE" id="PS01081">
    <property type="entry name" value="HTH_TETR_1"/>
    <property type="match status" value="1"/>
</dbReference>
<dbReference type="GO" id="GO:0045892">
    <property type="term" value="P:negative regulation of DNA-templated transcription"/>
    <property type="evidence" value="ECO:0007669"/>
    <property type="project" value="UniProtKB-ARBA"/>
</dbReference>
<dbReference type="RefSeq" id="WP_147137226.1">
    <property type="nucleotide sequence ID" value="NZ_BJXA01000044.1"/>
</dbReference>
<dbReference type="Proteomes" id="UP000321424">
    <property type="component" value="Unassembled WGS sequence"/>
</dbReference>
<feature type="DNA-binding region" description="H-T-H motif" evidence="4">
    <location>
        <begin position="36"/>
        <end position="55"/>
    </location>
</feature>
<organism evidence="7 8">
    <name type="scientific">Nocardia ninae NBRC 108245</name>
    <dbReference type="NCBI Taxonomy" id="1210091"/>
    <lineage>
        <taxon>Bacteria</taxon>
        <taxon>Bacillati</taxon>
        <taxon>Actinomycetota</taxon>
        <taxon>Actinomycetes</taxon>
        <taxon>Mycobacteriales</taxon>
        <taxon>Nocardiaceae</taxon>
        <taxon>Nocardia</taxon>
    </lineage>
</organism>
<feature type="region of interest" description="Disordered" evidence="5">
    <location>
        <begin position="205"/>
        <end position="232"/>
    </location>
</feature>
<dbReference type="FunFam" id="1.10.10.60:FF:000141">
    <property type="entry name" value="TetR family transcriptional regulator"/>
    <property type="match status" value="1"/>
</dbReference>
<evidence type="ECO:0000256" key="3">
    <source>
        <dbReference type="ARBA" id="ARBA00023163"/>
    </source>
</evidence>
<evidence type="ECO:0000256" key="2">
    <source>
        <dbReference type="ARBA" id="ARBA00023125"/>
    </source>
</evidence>
<dbReference type="PANTHER" id="PTHR30055">
    <property type="entry name" value="HTH-TYPE TRANSCRIPTIONAL REGULATOR RUTR"/>
    <property type="match status" value="1"/>
</dbReference>
<comment type="caution">
    <text evidence="7">The sequence shown here is derived from an EMBL/GenBank/DDBJ whole genome shotgun (WGS) entry which is preliminary data.</text>
</comment>
<name>A0A511MK59_9NOCA</name>
<dbReference type="PANTHER" id="PTHR30055:SF238">
    <property type="entry name" value="MYCOFACTOCIN BIOSYNTHESIS TRANSCRIPTIONAL REGULATOR MFTR-RELATED"/>
    <property type="match status" value="1"/>
</dbReference>
<keyword evidence="2 4" id="KW-0238">DNA-binding</keyword>
<dbReference type="GO" id="GO:0000976">
    <property type="term" value="F:transcription cis-regulatory region binding"/>
    <property type="evidence" value="ECO:0007669"/>
    <property type="project" value="TreeGrafter"/>
</dbReference>
<evidence type="ECO:0000256" key="1">
    <source>
        <dbReference type="ARBA" id="ARBA00023015"/>
    </source>
</evidence>
<evidence type="ECO:0000313" key="8">
    <source>
        <dbReference type="Proteomes" id="UP000321424"/>
    </source>
</evidence>
<evidence type="ECO:0000259" key="6">
    <source>
        <dbReference type="PROSITE" id="PS50977"/>
    </source>
</evidence>
<dbReference type="AlphaFoldDB" id="A0A511MK59"/>
<dbReference type="InterPro" id="IPR023772">
    <property type="entry name" value="DNA-bd_HTH_TetR-type_CS"/>
</dbReference>
<reference evidence="7 8" key="1">
    <citation type="submission" date="2019-07" db="EMBL/GenBank/DDBJ databases">
        <title>Whole genome shotgun sequence of Nocardia ninae NBRC 108245.</title>
        <authorList>
            <person name="Hosoyama A."/>
            <person name="Uohara A."/>
            <person name="Ohji S."/>
            <person name="Ichikawa N."/>
        </authorList>
    </citation>
    <scope>NUCLEOTIDE SEQUENCE [LARGE SCALE GENOMIC DNA]</scope>
    <source>
        <strain evidence="7 8">NBRC 108245</strain>
    </source>
</reference>
<proteinExistence type="predicted"/>
<dbReference type="PROSITE" id="PS50977">
    <property type="entry name" value="HTH_TETR_2"/>
    <property type="match status" value="1"/>
</dbReference>
<dbReference type="InterPro" id="IPR050109">
    <property type="entry name" value="HTH-type_TetR-like_transc_reg"/>
</dbReference>
<dbReference type="InterPro" id="IPR009057">
    <property type="entry name" value="Homeodomain-like_sf"/>
</dbReference>
<dbReference type="Pfam" id="PF00440">
    <property type="entry name" value="TetR_N"/>
    <property type="match status" value="1"/>
</dbReference>
<dbReference type="EMBL" id="BJXA01000044">
    <property type="protein sequence ID" value="GEM40979.1"/>
    <property type="molecule type" value="Genomic_DNA"/>
</dbReference>
<accession>A0A511MK59</accession>
<keyword evidence="1" id="KW-0805">Transcription regulation</keyword>